<accession>A0ABY1J0N9</accession>
<feature type="domain" description="N-acetyltransferase" evidence="1">
    <location>
        <begin position="2"/>
        <end position="142"/>
    </location>
</feature>
<name>A0ABY1J0N9_9FLAO</name>
<dbReference type="EMBL" id="FRBX01000001">
    <property type="protein sequence ID" value="SHL72034.1"/>
    <property type="molecule type" value="Genomic_DNA"/>
</dbReference>
<dbReference type="RefSeq" id="WP_084540222.1">
    <property type="nucleotide sequence ID" value="NZ_FRBX01000001.1"/>
</dbReference>
<evidence type="ECO:0000313" key="3">
    <source>
        <dbReference type="Proteomes" id="UP000184216"/>
    </source>
</evidence>
<protein>
    <submittedName>
        <fullName evidence="2">Acetyltransferase (GNAT) domain-containing protein</fullName>
    </submittedName>
</protein>
<organism evidence="2 3">
    <name type="scientific">Flavobacterium pectinovorum</name>
    <dbReference type="NCBI Taxonomy" id="29533"/>
    <lineage>
        <taxon>Bacteria</taxon>
        <taxon>Pseudomonadati</taxon>
        <taxon>Bacteroidota</taxon>
        <taxon>Flavobacteriia</taxon>
        <taxon>Flavobacteriales</taxon>
        <taxon>Flavobacteriaceae</taxon>
        <taxon>Flavobacterium</taxon>
    </lineage>
</organism>
<keyword evidence="3" id="KW-1185">Reference proteome</keyword>
<dbReference type="Proteomes" id="UP000184216">
    <property type="component" value="Unassembled WGS sequence"/>
</dbReference>
<sequence length="142" mass="16857">MIQIFEKNKNHIPDLKRIFLEVRQKTFYWLEDIIEYNLDDFDRETAGEFVLVAVLNNKAVGFISLWLPDNFIHHLYIDEEHQHKNIGTILLNEAIKIMNSPVTLKCLIQNTKAVEFYKKKGFIEKEKGFSNHGEYILFLLEK</sequence>
<dbReference type="InterPro" id="IPR000182">
    <property type="entry name" value="GNAT_dom"/>
</dbReference>
<proteinExistence type="predicted"/>
<dbReference type="PROSITE" id="PS51186">
    <property type="entry name" value="GNAT"/>
    <property type="match status" value="1"/>
</dbReference>
<dbReference type="Gene3D" id="3.40.630.30">
    <property type="match status" value="1"/>
</dbReference>
<dbReference type="SUPFAM" id="SSF55729">
    <property type="entry name" value="Acyl-CoA N-acyltransferases (Nat)"/>
    <property type="match status" value="1"/>
</dbReference>
<evidence type="ECO:0000259" key="1">
    <source>
        <dbReference type="PROSITE" id="PS51186"/>
    </source>
</evidence>
<dbReference type="Pfam" id="PF00583">
    <property type="entry name" value="Acetyltransf_1"/>
    <property type="match status" value="1"/>
</dbReference>
<gene>
    <name evidence="2" type="ORF">SAMN05444387_1328</name>
</gene>
<reference evidence="2 3" key="1">
    <citation type="submission" date="2016-11" db="EMBL/GenBank/DDBJ databases">
        <authorList>
            <person name="Varghese N."/>
            <person name="Submissions S."/>
        </authorList>
    </citation>
    <scope>NUCLEOTIDE SEQUENCE [LARGE SCALE GENOMIC DNA]</scope>
    <source>
        <strain evidence="2 3">DSM 6368</strain>
    </source>
</reference>
<evidence type="ECO:0000313" key="2">
    <source>
        <dbReference type="EMBL" id="SHL72034.1"/>
    </source>
</evidence>
<comment type="caution">
    <text evidence="2">The sequence shown here is derived from an EMBL/GenBank/DDBJ whole genome shotgun (WGS) entry which is preliminary data.</text>
</comment>
<dbReference type="CDD" id="cd04301">
    <property type="entry name" value="NAT_SF"/>
    <property type="match status" value="1"/>
</dbReference>
<dbReference type="InterPro" id="IPR016181">
    <property type="entry name" value="Acyl_CoA_acyltransferase"/>
</dbReference>